<reference evidence="1" key="1">
    <citation type="journal article" date="2014" name="Front. Microbiol.">
        <title>High frequency of phylogenetically diverse reductive dehalogenase-homologous genes in deep subseafloor sedimentary metagenomes.</title>
        <authorList>
            <person name="Kawai M."/>
            <person name="Futagami T."/>
            <person name="Toyoda A."/>
            <person name="Takaki Y."/>
            <person name="Nishi S."/>
            <person name="Hori S."/>
            <person name="Arai W."/>
            <person name="Tsubouchi T."/>
            <person name="Morono Y."/>
            <person name="Uchiyama I."/>
            <person name="Ito T."/>
            <person name="Fujiyama A."/>
            <person name="Inagaki F."/>
            <person name="Takami H."/>
        </authorList>
    </citation>
    <scope>NUCLEOTIDE SEQUENCE</scope>
    <source>
        <strain evidence="1">Expedition CK06-06</strain>
    </source>
</reference>
<accession>X1P1V5</accession>
<organism evidence="1">
    <name type="scientific">marine sediment metagenome</name>
    <dbReference type="NCBI Taxonomy" id="412755"/>
    <lineage>
        <taxon>unclassified sequences</taxon>
        <taxon>metagenomes</taxon>
        <taxon>ecological metagenomes</taxon>
    </lineage>
</organism>
<dbReference type="EMBL" id="BARV01030004">
    <property type="protein sequence ID" value="GAI36426.1"/>
    <property type="molecule type" value="Genomic_DNA"/>
</dbReference>
<dbReference type="AlphaFoldDB" id="X1P1V5"/>
<proteinExistence type="predicted"/>
<sequence>MEKNELNEWAKNISYNYNHNTDTDILAQLYDCVRGENLSLGEMEKRWEIFGFRGNGRWITWPEVRWLIDGKSKNTPYGYPMKGEF</sequence>
<gene>
    <name evidence="1" type="ORF">S06H3_47731</name>
</gene>
<comment type="caution">
    <text evidence="1">The sequence shown here is derived from an EMBL/GenBank/DDBJ whole genome shotgun (WGS) entry which is preliminary data.</text>
</comment>
<name>X1P1V5_9ZZZZ</name>
<protein>
    <submittedName>
        <fullName evidence="1">Uncharacterized protein</fullName>
    </submittedName>
</protein>
<feature type="non-terminal residue" evidence="1">
    <location>
        <position position="85"/>
    </location>
</feature>
<evidence type="ECO:0000313" key="1">
    <source>
        <dbReference type="EMBL" id="GAI36426.1"/>
    </source>
</evidence>